<keyword evidence="1" id="KW-0560">Oxidoreductase</keyword>
<dbReference type="GO" id="GO:0008688">
    <property type="term" value="F:3-(3-hydroxyphenyl)propionate hydroxylase activity"/>
    <property type="evidence" value="ECO:0007669"/>
    <property type="project" value="TreeGrafter"/>
</dbReference>
<evidence type="ECO:0000313" key="4">
    <source>
        <dbReference type="Proteomes" id="UP000295351"/>
    </source>
</evidence>
<dbReference type="NCBIfam" id="NF004829">
    <property type="entry name" value="PRK06183.1-3"/>
    <property type="match status" value="1"/>
</dbReference>
<dbReference type="Pfam" id="PF01494">
    <property type="entry name" value="FAD_binding_3"/>
    <property type="match status" value="1"/>
</dbReference>
<dbReference type="RefSeq" id="WP_162853139.1">
    <property type="nucleotide sequence ID" value="NZ_BAABEI010000012.1"/>
</dbReference>
<dbReference type="InterPro" id="IPR050631">
    <property type="entry name" value="PheA/TfdB_FAD_monoxygenase"/>
</dbReference>
<organism evidence="3 4">
    <name type="scientific">Shinella granuli</name>
    <dbReference type="NCBI Taxonomy" id="323621"/>
    <lineage>
        <taxon>Bacteria</taxon>
        <taxon>Pseudomonadati</taxon>
        <taxon>Pseudomonadota</taxon>
        <taxon>Alphaproteobacteria</taxon>
        <taxon>Hyphomicrobiales</taxon>
        <taxon>Rhizobiaceae</taxon>
        <taxon>Shinella</taxon>
    </lineage>
</organism>
<evidence type="ECO:0000256" key="1">
    <source>
        <dbReference type="ARBA" id="ARBA00023002"/>
    </source>
</evidence>
<comment type="caution">
    <text evidence="3">The sequence shown here is derived from an EMBL/GenBank/DDBJ whole genome shotgun (WGS) entry which is preliminary data.</text>
</comment>
<accession>A0A4R2CDQ8</accession>
<dbReference type="Gene3D" id="3.50.50.60">
    <property type="entry name" value="FAD/NAD(P)-binding domain"/>
    <property type="match status" value="1"/>
</dbReference>
<dbReference type="SUPFAM" id="SSF51905">
    <property type="entry name" value="FAD/NAD(P)-binding domain"/>
    <property type="match status" value="1"/>
</dbReference>
<sequence length="541" mass="59703">MAGPARKFDFDVIQIGYGPVSKASALFLQRLGWSVGVFERWEEVYPLPRAVCIDHELYRVLHAAGLGNVAGRVCNDAPTYRWFNAEWKELLAIDWAAGSISGGSEVNFIHQPSFEWAMDARIKASDGIALNFHCEAVAFHQDDDGVTVTIRDTKTGTTRDYTARYLIGIDGANSFVRESLGIKRADLGFEADWLVIDFALNGGLTARDLGIPECGQYANPVRPTTIVPGGVEADGRVLRRWEFMRLPHETREEMVEEEKVWELLNAWIKPDQGELIRHALYTFRSLVADTFQKGRVFLAGDAAHVMPPFMGQGMCAGLRDVWNLAWKLDLVMRGKADPSLLDTYTPERAPHVTDVIRISMFLGSIICMPDPEEARKRDEMFLGGNAPKPAPFPILTDGMLERDGQGHVIAPAGELSCAGAVRFGGRTGRYDDFVAPGGFTLVLEEGVALSASAKETCRRFGITVVTVADRRSATDDQIGDTQGQFGRFMKAHGISAMLVRPDFYLFGGAADSARLDRMLADFARQTQAFGMNAEQRQAEPA</sequence>
<dbReference type="AlphaFoldDB" id="A0A4R2CDQ8"/>
<dbReference type="PANTHER" id="PTHR43476:SF3">
    <property type="entry name" value="FAD-BINDING MONOOXYGENASE"/>
    <property type="match status" value="1"/>
</dbReference>
<dbReference type="GO" id="GO:0071949">
    <property type="term" value="F:FAD binding"/>
    <property type="evidence" value="ECO:0007669"/>
    <property type="project" value="InterPro"/>
</dbReference>
<dbReference type="Proteomes" id="UP000295351">
    <property type="component" value="Unassembled WGS sequence"/>
</dbReference>
<dbReference type="EMBL" id="SLVX01000018">
    <property type="protein sequence ID" value="TCN38937.1"/>
    <property type="molecule type" value="Genomic_DNA"/>
</dbReference>
<evidence type="ECO:0000313" key="3">
    <source>
        <dbReference type="EMBL" id="TCN38937.1"/>
    </source>
</evidence>
<gene>
    <name evidence="3" type="ORF">EV665_11823</name>
</gene>
<dbReference type="Gene3D" id="3.30.9.10">
    <property type="entry name" value="D-Amino Acid Oxidase, subunit A, domain 2"/>
    <property type="match status" value="1"/>
</dbReference>
<dbReference type="InterPro" id="IPR002938">
    <property type="entry name" value="FAD-bd"/>
</dbReference>
<feature type="domain" description="FAD-binding" evidence="2">
    <location>
        <begin position="10"/>
        <end position="357"/>
    </location>
</feature>
<dbReference type="PRINTS" id="PR00420">
    <property type="entry name" value="RNGMNOXGNASE"/>
</dbReference>
<keyword evidence="4" id="KW-1185">Reference proteome</keyword>
<dbReference type="GO" id="GO:0019622">
    <property type="term" value="P:3-(3-hydroxy)phenylpropionate catabolic process"/>
    <property type="evidence" value="ECO:0007669"/>
    <property type="project" value="TreeGrafter"/>
</dbReference>
<evidence type="ECO:0000259" key="2">
    <source>
        <dbReference type="Pfam" id="PF01494"/>
    </source>
</evidence>
<proteinExistence type="predicted"/>
<dbReference type="PANTHER" id="PTHR43476">
    <property type="entry name" value="3-(3-HYDROXY-PHENYL)PROPIONATE/3-HYDROXYCINNAMIC ACID HYDROXYLASE"/>
    <property type="match status" value="1"/>
</dbReference>
<reference evidence="3 4" key="1">
    <citation type="submission" date="2019-03" db="EMBL/GenBank/DDBJ databases">
        <title>Genomic Encyclopedia of Type Strains, Phase IV (KMG-IV): sequencing the most valuable type-strain genomes for metagenomic binning, comparative biology and taxonomic classification.</title>
        <authorList>
            <person name="Goeker M."/>
        </authorList>
    </citation>
    <scope>NUCLEOTIDE SEQUENCE [LARGE SCALE GENOMIC DNA]</scope>
    <source>
        <strain evidence="3 4">DSM 18401</strain>
    </source>
</reference>
<dbReference type="InterPro" id="IPR036188">
    <property type="entry name" value="FAD/NAD-bd_sf"/>
</dbReference>
<protein>
    <submittedName>
        <fullName evidence="3">3-(3-hydroxy-phenyl)propionate hydroxylase/flavoprotein hydroxylase</fullName>
    </submittedName>
</protein>
<name>A0A4R2CDQ8_SHIGR</name>